<dbReference type="EMBL" id="FN653026">
    <property type="protein sequence ID" value="CBY07562.1"/>
    <property type="molecule type" value="Genomic_DNA"/>
</dbReference>
<dbReference type="InParanoid" id="E4X6A9"/>
<dbReference type="Proteomes" id="UP000001307">
    <property type="component" value="Unassembled WGS sequence"/>
</dbReference>
<gene>
    <name evidence="1" type="ORF">GSOID_T00002546001</name>
</gene>
<evidence type="ECO:0000313" key="1">
    <source>
        <dbReference type="EMBL" id="CBY07562.1"/>
    </source>
</evidence>
<protein>
    <submittedName>
        <fullName evidence="1">Uncharacterized protein</fullName>
    </submittedName>
</protein>
<sequence>MTEQATWEIAGILCNRKYNPMLEVLWAQQFTSLITHQHVQRAEDNLHKFRCETRSCAGSHIIKIEPICYELGNVSGKSSKERAKFSWSSKTEKFSVQSFTHVTCISPHTCSSKTEEQLNKIRVQSSVRKNIIIAPSIFTSLSQIREYCKVKAFEEFKPEVVVKYFQSQRQFENIISYVRKTTQEPLERFVTLAKYDFSENMMENNEKILYHYPEDDMIMLASPSACKLIQNCPIERVSSDDSLWNSCIRGYKTCILTGTLKNSYGVILTVPLASFIHLSSSAEKFKYLNRSAQLIIFMANFNQKIAQFLKLLHETRATQELEGNISINKTFLIRFVSYDPIDIFKEIHEILQASRFFMYVNSIDSKKKNNLLAIVWFDHPGRKIFLESVHRQRCVGEFPNKYVRFSFEFGEYYDHVSFPELDLDKFEHLYYMRDRDRRNPRRRK</sequence>
<organism evidence="1 2">
    <name type="scientific">Oikopleura dioica</name>
    <name type="common">Tunicate</name>
    <dbReference type="NCBI Taxonomy" id="34765"/>
    <lineage>
        <taxon>Eukaryota</taxon>
        <taxon>Metazoa</taxon>
        <taxon>Chordata</taxon>
        <taxon>Tunicata</taxon>
        <taxon>Appendicularia</taxon>
        <taxon>Copelata</taxon>
        <taxon>Oikopleuridae</taxon>
        <taxon>Oikopleura</taxon>
    </lineage>
</organism>
<dbReference type="AlphaFoldDB" id="E4X6A9"/>
<keyword evidence="2" id="KW-1185">Reference proteome</keyword>
<accession>E4X6A9</accession>
<evidence type="ECO:0000313" key="2">
    <source>
        <dbReference type="Proteomes" id="UP000001307"/>
    </source>
</evidence>
<proteinExistence type="predicted"/>
<reference evidence="1 2" key="1">
    <citation type="journal article" date="2010" name="Science">
        <title>Plasticity of animal genome architecture unmasked by rapid evolution of a pelagic tunicate.</title>
        <authorList>
            <person name="Denoeud F."/>
            <person name="Henriet S."/>
            <person name="Mungpakdee S."/>
            <person name="Aury J.M."/>
            <person name="Da Silva C."/>
            <person name="Brinkmann H."/>
            <person name="Mikhaleva J."/>
            <person name="Olsen L.C."/>
            <person name="Jubin C."/>
            <person name="Canestro C."/>
            <person name="Bouquet J.M."/>
            <person name="Danks G."/>
            <person name="Poulain J."/>
            <person name="Campsteijn C."/>
            <person name="Adamski M."/>
            <person name="Cross I."/>
            <person name="Yadetie F."/>
            <person name="Muffato M."/>
            <person name="Louis A."/>
            <person name="Butcher S."/>
            <person name="Tsagkogeorga G."/>
            <person name="Konrad A."/>
            <person name="Singh S."/>
            <person name="Jensen M.F."/>
            <person name="Cong E.H."/>
            <person name="Eikeseth-Otteraa H."/>
            <person name="Noel B."/>
            <person name="Anthouard V."/>
            <person name="Porcel B.M."/>
            <person name="Kachouri-Lafond R."/>
            <person name="Nishino A."/>
            <person name="Ugolini M."/>
            <person name="Chourrout P."/>
            <person name="Nishida H."/>
            <person name="Aasland R."/>
            <person name="Huzurbazar S."/>
            <person name="Westhof E."/>
            <person name="Delsuc F."/>
            <person name="Lehrach H."/>
            <person name="Reinhardt R."/>
            <person name="Weissenbach J."/>
            <person name="Roy S.W."/>
            <person name="Artiguenave F."/>
            <person name="Postlethwait J.H."/>
            <person name="Manak J.R."/>
            <person name="Thompson E.M."/>
            <person name="Jaillon O."/>
            <person name="Du Pasquier L."/>
            <person name="Boudinot P."/>
            <person name="Liberles D.A."/>
            <person name="Volff J.N."/>
            <person name="Philippe H."/>
            <person name="Lenhard B."/>
            <person name="Roest Crollius H."/>
            <person name="Wincker P."/>
            <person name="Chourrout D."/>
        </authorList>
    </citation>
    <scope>NUCLEOTIDE SEQUENCE [LARGE SCALE GENOMIC DNA]</scope>
</reference>
<name>E4X6A9_OIKDI</name>